<organism evidence="1 2">
    <name type="scientific">Trichothecium roseum</name>
    <dbReference type="NCBI Taxonomy" id="47278"/>
    <lineage>
        <taxon>Eukaryota</taxon>
        <taxon>Fungi</taxon>
        <taxon>Dikarya</taxon>
        <taxon>Ascomycota</taxon>
        <taxon>Pezizomycotina</taxon>
        <taxon>Sordariomycetes</taxon>
        <taxon>Hypocreomycetidae</taxon>
        <taxon>Hypocreales</taxon>
        <taxon>Hypocreales incertae sedis</taxon>
        <taxon>Trichothecium</taxon>
    </lineage>
</organism>
<name>A0ACC0V0F7_9HYPO</name>
<reference evidence="1" key="1">
    <citation type="submission" date="2022-10" db="EMBL/GenBank/DDBJ databases">
        <title>Complete Genome of Trichothecium roseum strain YXFP-22015, a Plant Pathogen Isolated from Citrus.</title>
        <authorList>
            <person name="Wang Y."/>
            <person name="Zhu L."/>
        </authorList>
    </citation>
    <scope>NUCLEOTIDE SEQUENCE</scope>
    <source>
        <strain evidence="1">YXFP-22015</strain>
    </source>
</reference>
<dbReference type="EMBL" id="CM047943">
    <property type="protein sequence ID" value="KAI9899890.1"/>
    <property type="molecule type" value="Genomic_DNA"/>
</dbReference>
<dbReference type="Proteomes" id="UP001163324">
    <property type="component" value="Chromosome 4"/>
</dbReference>
<protein>
    <submittedName>
        <fullName evidence="1">Uncharacterized protein</fullName>
    </submittedName>
</protein>
<sequence length="299" mass="33066">MEFGSDPASASPDADQLIAQTPKHTPRLAAAPPSPTSNPVIPAGALGHSEAAGFAVHPPMALTDATVDAQVASRRDVVHPPCMYAAWMFPGLGYAAAAPRDGESCLEVLPNEILFDIFQHLDVCDLLSASRTNHHLRSISLAPLLHVYRLRRNRIILTPLLASPTRPSLSDLQSRHIFLTHTSVVSRRLARSLVSIRLSRRLAARPSAEALVQRSVLPQECVPGMASVHISPALVAKKKAVEKERLKDGLRRWVEGKWRGEVREREQCAKQRDESRGVGRVWRLRKFWERVSRGEQVVV</sequence>
<evidence type="ECO:0000313" key="2">
    <source>
        <dbReference type="Proteomes" id="UP001163324"/>
    </source>
</evidence>
<comment type="caution">
    <text evidence="1">The sequence shown here is derived from an EMBL/GenBank/DDBJ whole genome shotgun (WGS) entry which is preliminary data.</text>
</comment>
<accession>A0ACC0V0F7</accession>
<proteinExistence type="predicted"/>
<keyword evidence="2" id="KW-1185">Reference proteome</keyword>
<evidence type="ECO:0000313" key="1">
    <source>
        <dbReference type="EMBL" id="KAI9899890.1"/>
    </source>
</evidence>
<gene>
    <name evidence="1" type="ORF">N3K66_004152</name>
</gene>